<feature type="transmembrane region" description="Helical" evidence="1">
    <location>
        <begin position="116"/>
        <end position="135"/>
    </location>
</feature>
<feature type="transmembrane region" description="Helical" evidence="1">
    <location>
        <begin position="181"/>
        <end position="201"/>
    </location>
</feature>
<dbReference type="AlphaFoldDB" id="A0A7G9YSA4"/>
<proteinExistence type="predicted"/>
<evidence type="ECO:0000256" key="1">
    <source>
        <dbReference type="SAM" id="Phobius"/>
    </source>
</evidence>
<name>A0A7G9YSA4_9EURY</name>
<feature type="transmembrane region" description="Helical" evidence="1">
    <location>
        <begin position="61"/>
        <end position="80"/>
    </location>
</feature>
<feature type="transmembrane region" description="Helical" evidence="1">
    <location>
        <begin position="213"/>
        <end position="234"/>
    </location>
</feature>
<keyword evidence="1" id="KW-1133">Transmembrane helix</keyword>
<feature type="transmembrane region" description="Helical" evidence="1">
    <location>
        <begin position="156"/>
        <end position="175"/>
    </location>
</feature>
<dbReference type="GO" id="GO:0016020">
    <property type="term" value="C:membrane"/>
    <property type="evidence" value="ECO:0007669"/>
    <property type="project" value="InterPro"/>
</dbReference>
<dbReference type="InterPro" id="IPR000620">
    <property type="entry name" value="EamA_dom"/>
</dbReference>
<dbReference type="PANTHER" id="PTHR22911:SF137">
    <property type="entry name" value="SOLUTE CARRIER FAMILY 35 MEMBER G2-RELATED"/>
    <property type="match status" value="1"/>
</dbReference>
<dbReference type="SUPFAM" id="SSF103481">
    <property type="entry name" value="Multidrug resistance efflux transporter EmrE"/>
    <property type="match status" value="2"/>
</dbReference>
<protein>
    <recommendedName>
        <fullName evidence="2">EamA domain-containing protein</fullName>
    </recommendedName>
</protein>
<gene>
    <name evidence="3" type="ORF">LELLBOIK_00003</name>
</gene>
<evidence type="ECO:0000313" key="3">
    <source>
        <dbReference type="EMBL" id="QNO50888.1"/>
    </source>
</evidence>
<feature type="transmembrane region" description="Helical" evidence="1">
    <location>
        <begin position="240"/>
        <end position="262"/>
    </location>
</feature>
<feature type="transmembrane region" description="Helical" evidence="1">
    <location>
        <begin position="92"/>
        <end position="110"/>
    </location>
</feature>
<feature type="transmembrane region" description="Helical" evidence="1">
    <location>
        <begin position="269"/>
        <end position="286"/>
    </location>
</feature>
<dbReference type="Gene3D" id="1.10.3730.20">
    <property type="match status" value="1"/>
</dbReference>
<dbReference type="Pfam" id="PF00892">
    <property type="entry name" value="EamA"/>
    <property type="match status" value="2"/>
</dbReference>
<keyword evidence="1" id="KW-0812">Transmembrane</keyword>
<dbReference type="EMBL" id="MT631455">
    <property type="protein sequence ID" value="QNO50888.1"/>
    <property type="molecule type" value="Genomic_DNA"/>
</dbReference>
<dbReference type="PANTHER" id="PTHR22911">
    <property type="entry name" value="ACYL-MALONYL CONDENSING ENZYME-RELATED"/>
    <property type="match status" value="1"/>
</dbReference>
<sequence>MPWFIFAFLTALFEATKDVLSKKSLKDIDEYVVAWSLPFFALPFLLPILLFTEIPPLGERFWLALVTGGTLYAFTLVLYMKAIKSSDLSITVPMLTFTPLFLLITSPIMVGEFPGIFGLIGIFLIVTGSYLLNINKKSQGYLAPFKALLKEKGPRLMLVVAFVWSITSNIDKIGLQNSSPLFWVIAVDIYVALLMLPLCTFRRNRKTAQIRANWRALLTLGLFGGLTAVCQMTAISLTLVAYVISIKRTSAIGGVLFGYLIFKEKGIRARLVGAIVMVFGVLFITLF</sequence>
<organism evidence="3">
    <name type="scientific">Candidatus Methanophagaceae archaeon ANME-1 ERB6</name>
    <dbReference type="NCBI Taxonomy" id="2759912"/>
    <lineage>
        <taxon>Archaea</taxon>
        <taxon>Methanobacteriati</taxon>
        <taxon>Methanobacteriota</taxon>
        <taxon>Stenosarchaea group</taxon>
        <taxon>Methanomicrobia</taxon>
        <taxon>Candidatus Methanophagales</taxon>
        <taxon>Candidatus Methanophagaceae</taxon>
    </lineage>
</organism>
<accession>A0A7G9YSA4</accession>
<dbReference type="InterPro" id="IPR037185">
    <property type="entry name" value="EmrE-like"/>
</dbReference>
<feature type="domain" description="EamA" evidence="2">
    <location>
        <begin position="2"/>
        <end position="133"/>
    </location>
</feature>
<reference evidence="3" key="1">
    <citation type="submission" date="2020-06" db="EMBL/GenBank/DDBJ databases">
        <title>Unique genomic features of the anaerobic methanotrophic archaea.</title>
        <authorList>
            <person name="Chadwick G.L."/>
            <person name="Skennerton C.T."/>
            <person name="Laso-Perez R."/>
            <person name="Leu A.O."/>
            <person name="Speth D.R."/>
            <person name="Yu H."/>
            <person name="Morgan-Lang C."/>
            <person name="Hatzenpichler R."/>
            <person name="Goudeau D."/>
            <person name="Malmstrom R."/>
            <person name="Brazelton W.J."/>
            <person name="Woyke T."/>
            <person name="Hallam S.J."/>
            <person name="Tyson G.W."/>
            <person name="Wegener G."/>
            <person name="Boetius A."/>
            <person name="Orphan V."/>
        </authorList>
    </citation>
    <scope>NUCLEOTIDE SEQUENCE</scope>
</reference>
<keyword evidence="1" id="KW-0472">Membrane</keyword>
<evidence type="ECO:0000259" key="2">
    <source>
        <dbReference type="Pfam" id="PF00892"/>
    </source>
</evidence>
<feature type="domain" description="EamA" evidence="2">
    <location>
        <begin position="156"/>
        <end position="285"/>
    </location>
</feature>
<feature type="transmembrane region" description="Helical" evidence="1">
    <location>
        <begin position="31"/>
        <end position="49"/>
    </location>
</feature>